<accession>A0A151SNC5</accession>
<dbReference type="PANTHER" id="PTHR34105:SF1">
    <property type="entry name" value="PROLINE-, GLUTAMIC ACID- AND LEUCINE-RICH PROTEIN 1"/>
    <property type="match status" value="1"/>
</dbReference>
<feature type="region of interest" description="Disordered" evidence="4">
    <location>
        <begin position="914"/>
        <end position="937"/>
    </location>
</feature>
<evidence type="ECO:0000256" key="1">
    <source>
        <dbReference type="ARBA" id="ARBA00004123"/>
    </source>
</evidence>
<evidence type="ECO:0000259" key="5">
    <source>
        <dbReference type="Pfam" id="PF08167"/>
    </source>
</evidence>
<dbReference type="GO" id="GO:0006364">
    <property type="term" value="P:rRNA processing"/>
    <property type="evidence" value="ECO:0007669"/>
    <property type="project" value="TreeGrafter"/>
</dbReference>
<dbReference type="OMA" id="DSCGQDM"/>
<comment type="subcellular location">
    <subcellularLocation>
        <location evidence="1">Nucleus</location>
    </subcellularLocation>
</comment>
<dbReference type="InterPro" id="IPR012583">
    <property type="entry name" value="RIX1_N"/>
</dbReference>
<dbReference type="GO" id="GO:0005634">
    <property type="term" value="C:nucleus"/>
    <property type="evidence" value="ECO:0007669"/>
    <property type="project" value="UniProtKB-SubCell"/>
</dbReference>
<keyword evidence="3" id="KW-0539">Nucleus</keyword>
<keyword evidence="7" id="KW-1185">Reference proteome</keyword>
<feature type="domain" description="Pre-rRNA-processing protein RIX1 N-terminal" evidence="5">
    <location>
        <begin position="21"/>
        <end position="150"/>
    </location>
</feature>
<feature type="compositionally biased region" description="Acidic residues" evidence="4">
    <location>
        <begin position="917"/>
        <end position="937"/>
    </location>
</feature>
<protein>
    <recommendedName>
        <fullName evidence="5">Pre-rRNA-processing protein RIX1 N-terminal domain-containing protein</fullName>
    </recommendedName>
</protein>
<dbReference type="EMBL" id="CM003613">
    <property type="protein sequence ID" value="KYP56334.1"/>
    <property type="molecule type" value="Genomic_DNA"/>
</dbReference>
<dbReference type="AlphaFoldDB" id="A0A151SNC5"/>
<dbReference type="SUPFAM" id="SSF48371">
    <property type="entry name" value="ARM repeat"/>
    <property type="match status" value="1"/>
</dbReference>
<name>A0A151SNC5_CAJCA</name>
<dbReference type="InterPro" id="IPR016024">
    <property type="entry name" value="ARM-type_fold"/>
</dbReference>
<evidence type="ECO:0000313" key="7">
    <source>
        <dbReference type="Proteomes" id="UP000075243"/>
    </source>
</evidence>
<dbReference type="STRING" id="3821.A0A151SNC5"/>
<dbReference type="PANTHER" id="PTHR34105">
    <property type="entry name" value="PROLINE-, GLUTAMIC ACID- AND LEUCINE-RICH PROTEIN 1"/>
    <property type="match status" value="1"/>
</dbReference>
<feature type="region of interest" description="Disordered" evidence="4">
    <location>
        <begin position="537"/>
        <end position="566"/>
    </location>
</feature>
<gene>
    <name evidence="6" type="ORF">KK1_002572</name>
</gene>
<dbReference type="Proteomes" id="UP000075243">
    <property type="component" value="Chromosome 11"/>
</dbReference>
<dbReference type="Gramene" id="C.cajan_02509.t">
    <property type="protein sequence ID" value="C.cajan_02509.t"/>
    <property type="gene ID" value="C.cajan_02509"/>
</dbReference>
<organism evidence="6 7">
    <name type="scientific">Cajanus cajan</name>
    <name type="common">Pigeon pea</name>
    <name type="synonym">Cajanus indicus</name>
    <dbReference type="NCBI Taxonomy" id="3821"/>
    <lineage>
        <taxon>Eukaryota</taxon>
        <taxon>Viridiplantae</taxon>
        <taxon>Streptophyta</taxon>
        <taxon>Embryophyta</taxon>
        <taxon>Tracheophyta</taxon>
        <taxon>Spermatophyta</taxon>
        <taxon>Magnoliopsida</taxon>
        <taxon>eudicotyledons</taxon>
        <taxon>Gunneridae</taxon>
        <taxon>Pentapetalae</taxon>
        <taxon>rosids</taxon>
        <taxon>fabids</taxon>
        <taxon>Fabales</taxon>
        <taxon>Fabaceae</taxon>
        <taxon>Papilionoideae</taxon>
        <taxon>50 kb inversion clade</taxon>
        <taxon>NPAAA clade</taxon>
        <taxon>indigoferoid/millettioid clade</taxon>
        <taxon>Phaseoleae</taxon>
        <taxon>Cajanus</taxon>
    </lineage>
</organism>
<evidence type="ECO:0000256" key="3">
    <source>
        <dbReference type="ARBA" id="ARBA00023242"/>
    </source>
</evidence>
<sequence length="937" mass="103552">MAVFDHFENMYDVAFKPRLLLSLIRDHLPDDSTPFSNPSNLSNLLSLIKTHSLLSESFAQSTPHKHAQAWKSAFASWLDRIYSLISTTVPDKCWAGISLLGVTCEECSSERFLESYSLWFQKLLPFLQSPADCHLVRVAACASMSDLFVRNKITVNMHLVLIFKYFLHLFCGLFSATYWCYHSKSNLAATCTNSLLQNRLSGYPKIKKDSSSCAVKVVQPTLKMLNDENSEAVWDAAVHLLCTIITSFPFSIRNHYESSHSDECFEFMQVESAIALKLLSGGCSLDMLKKLAHCLALLPKSKGDEESWSVMMQKILMLINDQLNLAFHGLEEETMRNMVTRLLFWPGKHPPSPLGGYVLADEVRNKASNTSEQSLMSNVSTLMFGCRMMLTNSYPVKVNVPVRLLLALVERILMVNGSLPQMSLPFMTAKQQENICSELPVLHLSSLELLTAIIKAMGSQLLPHAAYIVRIVTKYFKTCELPDIRIKVYSVAKNLLLTMGVGMALYLAQEVINNAFADLSNIEHKNGGMLNGSNLNASAGAPLPPGHRKRKHISTNGSLQAHDEGGGLGVEVPKNCPLTPISLRIAALETLEALVTVAGALKSEPWRSKVDSLLIVVAMDSFKEGPVSEETSMFQQKEPAATATDLQLAALRALLVSFLSFARVRPPYLAQGLELFRRGKQQTGTKLAEFCLHALLTLEVLIHPRALPLVDYAYANNHSFGEANSNLQHEYFGRNDHTPYGFPQAPPDYDDDLCARWFENGNEADVSLAKNTKHTPEPSEDCIANDPEVLDSNLLERAEMVSETATCADVEMKTVEDEINLKSDQPGESVVQFQESVSCTTNIPEAKTHSDVADDNNEKIVSESTLPHNEASHMESGQGSSVNKDFGLAFQSNSFGQRTSGSSILEEFALKFGQDNSLDDGDSFPDIVDGDPDSNSD</sequence>
<reference evidence="6 7" key="1">
    <citation type="journal article" date="2012" name="Nat. Biotechnol.">
        <title>Draft genome sequence of pigeonpea (Cajanus cajan), an orphan legume crop of resource-poor farmers.</title>
        <authorList>
            <person name="Varshney R.K."/>
            <person name="Chen W."/>
            <person name="Li Y."/>
            <person name="Bharti A.K."/>
            <person name="Saxena R.K."/>
            <person name="Schlueter J.A."/>
            <person name="Donoghue M.T."/>
            <person name="Azam S."/>
            <person name="Fan G."/>
            <person name="Whaley A.M."/>
            <person name="Farmer A.D."/>
            <person name="Sheridan J."/>
            <person name="Iwata A."/>
            <person name="Tuteja R."/>
            <person name="Penmetsa R.V."/>
            <person name="Wu W."/>
            <person name="Upadhyaya H.D."/>
            <person name="Yang S.P."/>
            <person name="Shah T."/>
            <person name="Saxena K.B."/>
            <person name="Michael T."/>
            <person name="McCombie W.R."/>
            <person name="Yang B."/>
            <person name="Zhang G."/>
            <person name="Yang H."/>
            <person name="Wang J."/>
            <person name="Spillane C."/>
            <person name="Cook D.R."/>
            <person name="May G.D."/>
            <person name="Xu X."/>
            <person name="Jackson S.A."/>
        </authorList>
    </citation>
    <scope>NUCLEOTIDE SEQUENCE [LARGE SCALE GENOMIC DNA]</scope>
    <source>
        <strain evidence="7">cv. Asha</strain>
    </source>
</reference>
<evidence type="ECO:0000256" key="2">
    <source>
        <dbReference type="ARBA" id="ARBA00010511"/>
    </source>
</evidence>
<evidence type="ECO:0000256" key="4">
    <source>
        <dbReference type="SAM" id="MobiDB-lite"/>
    </source>
</evidence>
<dbReference type="Pfam" id="PF08167">
    <property type="entry name" value="RIX1"/>
    <property type="match status" value="1"/>
</dbReference>
<proteinExistence type="inferred from homology"/>
<comment type="similarity">
    <text evidence="2">Belongs to the RIX1/PELP1 family.</text>
</comment>
<evidence type="ECO:0000313" key="6">
    <source>
        <dbReference type="EMBL" id="KYP56334.1"/>
    </source>
</evidence>